<keyword evidence="6" id="KW-1185">Reference proteome</keyword>
<dbReference type="GeneID" id="81427963"/>
<dbReference type="InterPro" id="IPR011659">
    <property type="entry name" value="WD40"/>
</dbReference>
<feature type="domain" description="NACHT" evidence="4">
    <location>
        <begin position="79"/>
        <end position="231"/>
    </location>
</feature>
<feature type="repeat" description="WD" evidence="3">
    <location>
        <begin position="507"/>
        <end position="548"/>
    </location>
</feature>
<dbReference type="PROSITE" id="PS00678">
    <property type="entry name" value="WD_REPEATS_1"/>
    <property type="match status" value="3"/>
</dbReference>
<dbReference type="InterPro" id="IPR050505">
    <property type="entry name" value="WDR55/POC1"/>
</dbReference>
<reference evidence="5" key="2">
    <citation type="journal article" date="2023" name="IMA Fungus">
        <title>Comparative genomic study of the Penicillium genus elucidates a diverse pangenome and 15 lateral gene transfer events.</title>
        <authorList>
            <person name="Petersen C."/>
            <person name="Sorensen T."/>
            <person name="Nielsen M.R."/>
            <person name="Sondergaard T.E."/>
            <person name="Sorensen J.L."/>
            <person name="Fitzpatrick D.A."/>
            <person name="Frisvad J.C."/>
            <person name="Nielsen K.L."/>
        </authorList>
    </citation>
    <scope>NUCLEOTIDE SEQUENCE</scope>
    <source>
        <strain evidence="5">IBT 26290</strain>
    </source>
</reference>
<dbReference type="Pfam" id="PF24883">
    <property type="entry name" value="NPHP3_N"/>
    <property type="match status" value="1"/>
</dbReference>
<organism evidence="5 6">
    <name type="scientific">Penicillium canariense</name>
    <dbReference type="NCBI Taxonomy" id="189055"/>
    <lineage>
        <taxon>Eukaryota</taxon>
        <taxon>Fungi</taxon>
        <taxon>Dikarya</taxon>
        <taxon>Ascomycota</taxon>
        <taxon>Pezizomycotina</taxon>
        <taxon>Eurotiomycetes</taxon>
        <taxon>Eurotiomycetidae</taxon>
        <taxon>Eurotiales</taxon>
        <taxon>Aspergillaceae</taxon>
        <taxon>Penicillium</taxon>
    </lineage>
</organism>
<evidence type="ECO:0000313" key="5">
    <source>
        <dbReference type="EMBL" id="KAJ5159658.1"/>
    </source>
</evidence>
<dbReference type="InterPro" id="IPR027417">
    <property type="entry name" value="P-loop_NTPase"/>
</dbReference>
<dbReference type="InterPro" id="IPR020472">
    <property type="entry name" value="WD40_PAC1"/>
</dbReference>
<dbReference type="InterPro" id="IPR015943">
    <property type="entry name" value="WD40/YVTN_repeat-like_dom_sf"/>
</dbReference>
<feature type="repeat" description="WD" evidence="3">
    <location>
        <begin position="755"/>
        <end position="796"/>
    </location>
</feature>
<dbReference type="PROSITE" id="PS50082">
    <property type="entry name" value="WD_REPEATS_2"/>
    <property type="match status" value="7"/>
</dbReference>
<dbReference type="InterPro" id="IPR001680">
    <property type="entry name" value="WD40_rpt"/>
</dbReference>
<dbReference type="SUPFAM" id="SSF50998">
    <property type="entry name" value="Quinoprotein alcohol dehydrogenase-like"/>
    <property type="match status" value="2"/>
</dbReference>
<dbReference type="PANTHER" id="PTHR44019">
    <property type="entry name" value="WD REPEAT-CONTAINING PROTEIN 55"/>
    <property type="match status" value="1"/>
</dbReference>
<dbReference type="InterPro" id="IPR011047">
    <property type="entry name" value="Quinoprotein_ADH-like_sf"/>
</dbReference>
<dbReference type="InterPro" id="IPR056884">
    <property type="entry name" value="NPHP3-like_N"/>
</dbReference>
<dbReference type="Pfam" id="PF00400">
    <property type="entry name" value="WD40"/>
    <property type="match status" value="9"/>
</dbReference>
<dbReference type="PROSITE" id="PS50294">
    <property type="entry name" value="WD_REPEATS_REGION"/>
    <property type="match status" value="6"/>
</dbReference>
<dbReference type="InterPro" id="IPR019775">
    <property type="entry name" value="WD40_repeat_CS"/>
</dbReference>
<evidence type="ECO:0000313" key="6">
    <source>
        <dbReference type="Proteomes" id="UP001149163"/>
    </source>
</evidence>
<dbReference type="AlphaFoldDB" id="A0A9W9HXK2"/>
<evidence type="ECO:0000259" key="4">
    <source>
        <dbReference type="PROSITE" id="PS50837"/>
    </source>
</evidence>
<dbReference type="PROSITE" id="PS50837">
    <property type="entry name" value="NACHT"/>
    <property type="match status" value="1"/>
</dbReference>
<keyword evidence="1 3" id="KW-0853">WD repeat</keyword>
<dbReference type="CDD" id="cd00200">
    <property type="entry name" value="WD40"/>
    <property type="match status" value="1"/>
</dbReference>
<evidence type="ECO:0000256" key="2">
    <source>
        <dbReference type="ARBA" id="ARBA00022737"/>
    </source>
</evidence>
<dbReference type="SMART" id="SM00320">
    <property type="entry name" value="WD40"/>
    <property type="match status" value="12"/>
</dbReference>
<dbReference type="Gene3D" id="2.130.10.10">
    <property type="entry name" value="YVTN repeat-like/Quinoprotein amine dehydrogenase"/>
    <property type="match status" value="5"/>
</dbReference>
<dbReference type="Proteomes" id="UP001149163">
    <property type="component" value="Unassembled WGS sequence"/>
</dbReference>
<dbReference type="Pfam" id="PF07676">
    <property type="entry name" value="PD40"/>
    <property type="match status" value="1"/>
</dbReference>
<dbReference type="OrthoDB" id="1577640at2759"/>
<dbReference type="PANTHER" id="PTHR44019:SF8">
    <property type="entry name" value="POC1 CENTRIOLAR PROTEIN HOMOLOG"/>
    <property type="match status" value="1"/>
</dbReference>
<reference evidence="5" key="1">
    <citation type="submission" date="2022-11" db="EMBL/GenBank/DDBJ databases">
        <authorList>
            <person name="Petersen C."/>
        </authorList>
    </citation>
    <scope>NUCLEOTIDE SEQUENCE</scope>
    <source>
        <strain evidence="5">IBT 26290</strain>
    </source>
</reference>
<feature type="repeat" description="WD" evidence="3">
    <location>
        <begin position="1001"/>
        <end position="1042"/>
    </location>
</feature>
<dbReference type="SUPFAM" id="SSF52540">
    <property type="entry name" value="P-loop containing nucleoside triphosphate hydrolases"/>
    <property type="match status" value="1"/>
</dbReference>
<dbReference type="RefSeq" id="XP_056541216.1">
    <property type="nucleotide sequence ID" value="XM_056688787.1"/>
</dbReference>
<dbReference type="EMBL" id="JAPQKN010000004">
    <property type="protein sequence ID" value="KAJ5159658.1"/>
    <property type="molecule type" value="Genomic_DNA"/>
</dbReference>
<name>A0A9W9HXK2_9EURO</name>
<comment type="caution">
    <text evidence="5">The sequence shown here is derived from an EMBL/GenBank/DDBJ whole genome shotgun (WGS) entry which is preliminary data.</text>
</comment>
<proteinExistence type="predicted"/>
<dbReference type="InterPro" id="IPR007111">
    <property type="entry name" value="NACHT_NTPase"/>
</dbReference>
<sequence>MESASSFGNLNSGLQIGHNYGSIDAHFSLQTDLLDKLPVASGAAFNSYVDQHEDECLPGTRIELLEEIAQWAVSPHGKCIFWLNGMAGTGKSTISRTVARSLQRKFTTVSFFFKRDERDRGNAIRLFPTIARQLGLSIPVLAPMIRHAISQDPDIAARSLAEQFTRLIIRPFFDLEQAAEQATLPIPAVILVIDALDECETDNDIRAILQVLPQVQDLNAVRIRVFLTSRPELPIRLGFSKIADHQYQNLALHEIPETMTTRDISLFLRDRFTKIREIKDVPDDWPGGGDIQVLITMSSPLFISAATVCRFIEANLDPVECLADLLEDQAKYATKMDKTYLPVLLRLSNEDGEEQRLRFFHQIVGVIVLLAEPLSINALSRFLDVQARVVGNLLDSFQSVLSLPSDRNLPVRILHLSFRDFLVQTKSKFSVDRGDNDDFSEFLHDAKRFILKHRQIADIAPLQIYCSGLVFTPERTIIRRQFHKELPVWADQLPKLEQYWSADLQTLEGHSERIESLALSPDGHTLASGSFEDTIRLWDTSTGTLLQIIEGGPQSMTFSPNGRLLACGFRNGTIRLLDTATSALQNTLNCDPLFSASSLAFHPDGQLLACNSGRAVWLWDANTWTLKRTLKGHSDWVQTVAFSPDGQRLASGSSDSSIRLWNTSTWTLTQILQGHSDWVTSLAFSPDGRLLASSCLDNKVNLWDIPSMAVQRTLDSVSETVCSVVFSPDGLLVCGYEYGAIRFWNPATGALQQTLNGHTGQVDALVFALDDRIFASGSHDTTVRLWDTSTIDARKQNFEHSNRVRLVTSSPGGGLLASVSGRTVGLWNTATGDLEKTLSGHPGRIESVVFSPDTQVLASCCDRRSIWLWDISTGAPQHTFESSGISIAFSYDGQLLAFRTWGGPVQVRDTATGALQRTLATRLGGPVTFSPDGQILAFASQNQSVELWDISTWSLRHSLPQTRIEFSMVVFSPDSHLLAVSTTNHCVQLWNTATGALEKTMQSHLGYITSMALSPDNQLLASTCSDHALRIWNVTTSTLQQVIEVDPATTDLHFSLDSSCLTSSLGILKIQPETQTSWFPVTHAQSPGAGFKMLVHDGRWILLHGERVLWLPPEYRPTCSAVSGSTLALGHASGLVSFISFLLD</sequence>
<evidence type="ECO:0000256" key="1">
    <source>
        <dbReference type="ARBA" id="ARBA00022574"/>
    </source>
</evidence>
<keyword evidence="2" id="KW-0677">Repeat</keyword>
<dbReference type="Gene3D" id="3.40.50.300">
    <property type="entry name" value="P-loop containing nucleotide triphosphate hydrolases"/>
    <property type="match status" value="1"/>
</dbReference>
<protein>
    <recommendedName>
        <fullName evidence="4">NACHT domain-containing protein</fullName>
    </recommendedName>
</protein>
<feature type="repeat" description="WD" evidence="3">
    <location>
        <begin position="630"/>
        <end position="671"/>
    </location>
</feature>
<feature type="repeat" description="WD" evidence="3">
    <location>
        <begin position="672"/>
        <end position="713"/>
    </location>
</feature>
<evidence type="ECO:0000256" key="3">
    <source>
        <dbReference type="PROSITE-ProRule" id="PRU00221"/>
    </source>
</evidence>
<accession>A0A9W9HXK2</accession>
<dbReference type="PRINTS" id="PR00320">
    <property type="entry name" value="GPROTEINBRPT"/>
</dbReference>
<gene>
    <name evidence="5" type="ORF">N7482_006662</name>
</gene>
<feature type="repeat" description="WD" evidence="3">
    <location>
        <begin position="838"/>
        <end position="879"/>
    </location>
</feature>
<feature type="repeat" description="WD" evidence="3">
    <location>
        <begin position="927"/>
        <end position="958"/>
    </location>
</feature>